<evidence type="ECO:0000313" key="3">
    <source>
        <dbReference type="Proteomes" id="UP000298484"/>
    </source>
</evidence>
<sequence>MPTCQNCTNKWNWRQTFKKSFTLTGGMTCPYCGEKQYLTARMRKRSTVIPFIIVALIMLGNLFFGPSYIAVFALLGLLPLVFIINPFFVELSNEEEPLF</sequence>
<evidence type="ECO:0000313" key="2">
    <source>
        <dbReference type="EMBL" id="TFJ90676.1"/>
    </source>
</evidence>
<reference evidence="2 3" key="1">
    <citation type="submission" date="2019-03" db="EMBL/GenBank/DDBJ databases">
        <title>Genome sequence of Lentibacillus salicampi ATCC BAA-719.</title>
        <authorList>
            <person name="Maclea K.S."/>
            <person name="Simoes Junior M."/>
        </authorList>
    </citation>
    <scope>NUCLEOTIDE SEQUENCE [LARGE SCALE GENOMIC DNA]</scope>
    <source>
        <strain evidence="2 3">ATCC BAA-719</strain>
    </source>
</reference>
<feature type="transmembrane region" description="Helical" evidence="1">
    <location>
        <begin position="47"/>
        <end position="64"/>
    </location>
</feature>
<protein>
    <recommendedName>
        <fullName evidence="4">Cxxc_20_cxxc protein</fullName>
    </recommendedName>
</protein>
<organism evidence="2 3">
    <name type="scientific">Lentibacillus salicampi</name>
    <dbReference type="NCBI Taxonomy" id="175306"/>
    <lineage>
        <taxon>Bacteria</taxon>
        <taxon>Bacillati</taxon>
        <taxon>Bacillota</taxon>
        <taxon>Bacilli</taxon>
        <taxon>Bacillales</taxon>
        <taxon>Bacillaceae</taxon>
        <taxon>Lentibacillus</taxon>
    </lineage>
</organism>
<keyword evidence="3" id="KW-1185">Reference proteome</keyword>
<keyword evidence="1" id="KW-0812">Transmembrane</keyword>
<dbReference type="NCBIfam" id="TIGR04104">
    <property type="entry name" value="cxxc_20_cxxc"/>
    <property type="match status" value="1"/>
</dbReference>
<keyword evidence="1" id="KW-0472">Membrane</keyword>
<name>A0A4Y9A9Z8_9BACI</name>
<evidence type="ECO:0008006" key="4">
    <source>
        <dbReference type="Google" id="ProtNLM"/>
    </source>
</evidence>
<evidence type="ECO:0000256" key="1">
    <source>
        <dbReference type="SAM" id="Phobius"/>
    </source>
</evidence>
<accession>A0A4Y9A9Z8</accession>
<dbReference type="InterPro" id="IPR026369">
    <property type="entry name" value="CxxC_20_CxxC"/>
</dbReference>
<dbReference type="AlphaFoldDB" id="A0A4Y9A9Z8"/>
<comment type="caution">
    <text evidence="2">The sequence shown here is derived from an EMBL/GenBank/DDBJ whole genome shotgun (WGS) entry which is preliminary data.</text>
</comment>
<keyword evidence="1" id="KW-1133">Transmembrane helix</keyword>
<feature type="transmembrane region" description="Helical" evidence="1">
    <location>
        <begin position="70"/>
        <end position="89"/>
    </location>
</feature>
<proteinExistence type="predicted"/>
<dbReference type="RefSeq" id="WP_135111816.1">
    <property type="nucleotide sequence ID" value="NZ_SRHY01000072.1"/>
</dbReference>
<dbReference type="OrthoDB" id="2418141at2"/>
<gene>
    <name evidence="2" type="ORF">E4U82_19000</name>
</gene>
<dbReference type="EMBL" id="SRHY01000072">
    <property type="protein sequence ID" value="TFJ90676.1"/>
    <property type="molecule type" value="Genomic_DNA"/>
</dbReference>
<dbReference type="Proteomes" id="UP000298484">
    <property type="component" value="Unassembled WGS sequence"/>
</dbReference>